<dbReference type="GO" id="GO:1990904">
    <property type="term" value="C:ribonucleoprotein complex"/>
    <property type="evidence" value="ECO:0007669"/>
    <property type="project" value="UniProtKB-KW"/>
</dbReference>
<evidence type="ECO:0000256" key="4">
    <source>
        <dbReference type="ARBA" id="ARBA00035202"/>
    </source>
</evidence>
<accession>A0A1F7IQF8</accession>
<dbReference type="EMBL" id="MGAI01000004">
    <property type="protein sequence ID" value="OGK45597.1"/>
    <property type="molecule type" value="Genomic_DNA"/>
</dbReference>
<dbReference type="InterPro" id="IPR001790">
    <property type="entry name" value="Ribosomal_uL10"/>
</dbReference>
<evidence type="ECO:0000313" key="6">
    <source>
        <dbReference type="EMBL" id="OGK45597.1"/>
    </source>
</evidence>
<keyword evidence="3" id="KW-0687">Ribonucleoprotein</keyword>
<evidence type="ECO:0000256" key="2">
    <source>
        <dbReference type="ARBA" id="ARBA00022980"/>
    </source>
</evidence>
<evidence type="ECO:0000313" key="7">
    <source>
        <dbReference type="Proteomes" id="UP000178040"/>
    </source>
</evidence>
<proteinExistence type="inferred from homology"/>
<dbReference type="NCBIfam" id="NF000955">
    <property type="entry name" value="PRK00099.1-1"/>
    <property type="match status" value="1"/>
</dbReference>
<comment type="caution">
    <text evidence="6">The sequence shown here is derived from an EMBL/GenBank/DDBJ whole genome shotgun (WGS) entry which is preliminary data.</text>
</comment>
<comment type="similarity">
    <text evidence="1">Belongs to the universal ribosomal protein uL10 family.</text>
</comment>
<gene>
    <name evidence="6" type="ORF">A3B40_00185</name>
</gene>
<dbReference type="PANTHER" id="PTHR11560">
    <property type="entry name" value="39S RIBOSOMAL PROTEIN L10, MITOCHONDRIAL"/>
    <property type="match status" value="1"/>
</dbReference>
<reference evidence="6 7" key="1">
    <citation type="journal article" date="2016" name="Nat. Commun.">
        <title>Thousands of microbial genomes shed light on interconnected biogeochemical processes in an aquifer system.</title>
        <authorList>
            <person name="Anantharaman K."/>
            <person name="Brown C.T."/>
            <person name="Hug L.A."/>
            <person name="Sharon I."/>
            <person name="Castelle C.J."/>
            <person name="Probst A.J."/>
            <person name="Thomas B.C."/>
            <person name="Singh A."/>
            <person name="Wilkins M.J."/>
            <person name="Karaoz U."/>
            <person name="Brodie E.L."/>
            <person name="Williams K.H."/>
            <person name="Hubbard S.S."/>
            <person name="Banfield J.F."/>
        </authorList>
    </citation>
    <scope>NUCLEOTIDE SEQUENCE [LARGE SCALE GENOMIC DNA]</scope>
</reference>
<sequence length="177" mass="20516">MIKQEKLSFVKKLLELLVKHPNFILVKIDRTTHQTLETLRKELKTTHSLFKVIKNTLLGKAINKLAQKEKKYLELKKSFFPLKETSALLLFDEDWTKGLNAFYSFSKKEPTLSFKFGLLDWESHPPSDLIKIAQLPSKNQLVANIIGSINSPTSRFVSLTKSNIYKLVYLLRQKPKQ</sequence>
<dbReference type="GO" id="GO:0005840">
    <property type="term" value="C:ribosome"/>
    <property type="evidence" value="ECO:0007669"/>
    <property type="project" value="UniProtKB-KW"/>
</dbReference>
<dbReference type="Proteomes" id="UP000178040">
    <property type="component" value="Unassembled WGS sequence"/>
</dbReference>
<dbReference type="InterPro" id="IPR043141">
    <property type="entry name" value="Ribosomal_uL10-like_sf"/>
</dbReference>
<dbReference type="SUPFAM" id="SSF160369">
    <property type="entry name" value="Ribosomal protein L10-like"/>
    <property type="match status" value="1"/>
</dbReference>
<dbReference type="Gene3D" id="6.10.250.290">
    <property type="match status" value="1"/>
</dbReference>
<dbReference type="Gene3D" id="3.30.70.1730">
    <property type="match status" value="1"/>
</dbReference>
<organism evidence="6 7">
    <name type="scientific">Candidatus Roizmanbacteria bacterium RIFCSPLOWO2_01_FULL_37_16</name>
    <dbReference type="NCBI Taxonomy" id="1802058"/>
    <lineage>
        <taxon>Bacteria</taxon>
        <taxon>Candidatus Roizmaniibacteriota</taxon>
    </lineage>
</organism>
<evidence type="ECO:0000256" key="3">
    <source>
        <dbReference type="ARBA" id="ARBA00023274"/>
    </source>
</evidence>
<dbReference type="Pfam" id="PF00466">
    <property type="entry name" value="Ribosomal_L10"/>
    <property type="match status" value="1"/>
</dbReference>
<dbReference type="AlphaFoldDB" id="A0A1F7IQF8"/>
<name>A0A1F7IQF8_9BACT</name>
<dbReference type="InterPro" id="IPR047865">
    <property type="entry name" value="Ribosomal_uL10_bac_type"/>
</dbReference>
<keyword evidence="2 6" id="KW-0689">Ribosomal protein</keyword>
<evidence type="ECO:0000256" key="1">
    <source>
        <dbReference type="ARBA" id="ARBA00008889"/>
    </source>
</evidence>
<evidence type="ECO:0000256" key="5">
    <source>
        <dbReference type="ARBA" id="ARBA00035502"/>
    </source>
</evidence>
<protein>
    <recommendedName>
        <fullName evidence="4">Large ribosomal subunit protein uL10</fullName>
    </recommendedName>
    <alternativeName>
        <fullName evidence="5">50S ribosomal protein L10</fullName>
    </alternativeName>
</protein>